<name>A0AAN6IVH0_EXODE</name>
<accession>A0AAN6IVH0</accession>
<proteinExistence type="predicted"/>
<reference evidence="2" key="1">
    <citation type="submission" date="2023-01" db="EMBL/GenBank/DDBJ databases">
        <title>Exophiala dermititidis isolated from Cystic Fibrosis Patient.</title>
        <authorList>
            <person name="Kurbessoian T."/>
            <person name="Crocker A."/>
            <person name="Murante D."/>
            <person name="Hogan D.A."/>
            <person name="Stajich J.E."/>
        </authorList>
    </citation>
    <scope>NUCLEOTIDE SEQUENCE</scope>
    <source>
        <strain evidence="2">Ex8</strain>
    </source>
</reference>
<evidence type="ECO:0000313" key="3">
    <source>
        <dbReference type="Proteomes" id="UP001161757"/>
    </source>
</evidence>
<dbReference type="AlphaFoldDB" id="A0AAN6IVH0"/>
<gene>
    <name evidence="2" type="ORF">HRR80_007007</name>
</gene>
<protein>
    <submittedName>
        <fullName evidence="2">Uncharacterized protein</fullName>
    </submittedName>
</protein>
<evidence type="ECO:0000313" key="2">
    <source>
        <dbReference type="EMBL" id="KAJ8988801.1"/>
    </source>
</evidence>
<organism evidence="2 3">
    <name type="scientific">Exophiala dermatitidis</name>
    <name type="common">Black yeast-like fungus</name>
    <name type="synonym">Wangiella dermatitidis</name>
    <dbReference type="NCBI Taxonomy" id="5970"/>
    <lineage>
        <taxon>Eukaryota</taxon>
        <taxon>Fungi</taxon>
        <taxon>Dikarya</taxon>
        <taxon>Ascomycota</taxon>
        <taxon>Pezizomycotina</taxon>
        <taxon>Eurotiomycetes</taxon>
        <taxon>Chaetothyriomycetidae</taxon>
        <taxon>Chaetothyriales</taxon>
        <taxon>Herpotrichiellaceae</taxon>
        <taxon>Exophiala</taxon>
    </lineage>
</organism>
<dbReference type="Proteomes" id="UP001161757">
    <property type="component" value="Unassembled WGS sequence"/>
</dbReference>
<dbReference type="EMBL" id="JAJGCB010000016">
    <property type="protein sequence ID" value="KAJ8988801.1"/>
    <property type="molecule type" value="Genomic_DNA"/>
</dbReference>
<feature type="region of interest" description="Disordered" evidence="1">
    <location>
        <begin position="74"/>
        <end position="119"/>
    </location>
</feature>
<comment type="caution">
    <text evidence="2">The sequence shown here is derived from an EMBL/GenBank/DDBJ whole genome shotgun (WGS) entry which is preliminary data.</text>
</comment>
<feature type="region of interest" description="Disordered" evidence="1">
    <location>
        <begin position="1"/>
        <end position="28"/>
    </location>
</feature>
<sequence length="132" mass="14864">MDKAAETWRQPTHSSPRRAETLSMKGQESCHYQPMPTCSISLRWSGCLLRPLKREGVSAPLVTIIGRESLRKIHRSDRSISERTSGAPGEQHSRWLASERYPHRAGAAKPKSSCKDRCSHTVAEREEGAREL</sequence>
<evidence type="ECO:0000256" key="1">
    <source>
        <dbReference type="SAM" id="MobiDB-lite"/>
    </source>
</evidence>